<gene>
    <name evidence="2" type="primary">Dper\GL22613</name>
    <name evidence="2" type="ORF">Dper_GL22613</name>
</gene>
<dbReference type="Proteomes" id="UP000008744">
    <property type="component" value="Unassembled WGS sequence"/>
</dbReference>
<reference evidence="2 3" key="1">
    <citation type="journal article" date="2007" name="Nature">
        <title>Evolution of genes and genomes on the Drosophila phylogeny.</title>
        <authorList>
            <consortium name="Drosophila 12 Genomes Consortium"/>
            <person name="Clark A.G."/>
            <person name="Eisen M.B."/>
            <person name="Smith D.R."/>
            <person name="Bergman C.M."/>
            <person name="Oliver B."/>
            <person name="Markow T.A."/>
            <person name="Kaufman T.C."/>
            <person name="Kellis M."/>
            <person name="Gelbart W."/>
            <person name="Iyer V.N."/>
            <person name="Pollard D.A."/>
            <person name="Sackton T.B."/>
            <person name="Larracuente A.M."/>
            <person name="Singh N.D."/>
            <person name="Abad J.P."/>
            <person name="Abt D.N."/>
            <person name="Adryan B."/>
            <person name="Aguade M."/>
            <person name="Akashi H."/>
            <person name="Anderson W.W."/>
            <person name="Aquadro C.F."/>
            <person name="Ardell D.H."/>
            <person name="Arguello R."/>
            <person name="Artieri C.G."/>
            <person name="Barbash D.A."/>
            <person name="Barker D."/>
            <person name="Barsanti P."/>
            <person name="Batterham P."/>
            <person name="Batzoglou S."/>
            <person name="Begun D."/>
            <person name="Bhutkar A."/>
            <person name="Blanco E."/>
            <person name="Bosak S.A."/>
            <person name="Bradley R.K."/>
            <person name="Brand A.D."/>
            <person name="Brent M.R."/>
            <person name="Brooks A.N."/>
            <person name="Brown R.H."/>
            <person name="Butlin R.K."/>
            <person name="Caggese C."/>
            <person name="Calvi B.R."/>
            <person name="Bernardo de Carvalho A."/>
            <person name="Caspi A."/>
            <person name="Castrezana S."/>
            <person name="Celniker S.E."/>
            <person name="Chang J.L."/>
            <person name="Chapple C."/>
            <person name="Chatterji S."/>
            <person name="Chinwalla A."/>
            <person name="Civetta A."/>
            <person name="Clifton S.W."/>
            <person name="Comeron J.M."/>
            <person name="Costello J.C."/>
            <person name="Coyne J.A."/>
            <person name="Daub J."/>
            <person name="David R.G."/>
            <person name="Delcher A.L."/>
            <person name="Delehaunty K."/>
            <person name="Do C.B."/>
            <person name="Ebling H."/>
            <person name="Edwards K."/>
            <person name="Eickbush T."/>
            <person name="Evans J.D."/>
            <person name="Filipski A."/>
            <person name="Findeiss S."/>
            <person name="Freyhult E."/>
            <person name="Fulton L."/>
            <person name="Fulton R."/>
            <person name="Garcia A.C."/>
            <person name="Gardiner A."/>
            <person name="Garfield D.A."/>
            <person name="Garvin B.E."/>
            <person name="Gibson G."/>
            <person name="Gilbert D."/>
            <person name="Gnerre S."/>
            <person name="Godfrey J."/>
            <person name="Good R."/>
            <person name="Gotea V."/>
            <person name="Gravely B."/>
            <person name="Greenberg A.J."/>
            <person name="Griffiths-Jones S."/>
            <person name="Gross S."/>
            <person name="Guigo R."/>
            <person name="Gustafson E.A."/>
            <person name="Haerty W."/>
            <person name="Hahn M.W."/>
            <person name="Halligan D.L."/>
            <person name="Halpern A.L."/>
            <person name="Halter G.M."/>
            <person name="Han M.V."/>
            <person name="Heger A."/>
            <person name="Hillier L."/>
            <person name="Hinrichs A.S."/>
            <person name="Holmes I."/>
            <person name="Hoskins R.A."/>
            <person name="Hubisz M.J."/>
            <person name="Hultmark D."/>
            <person name="Huntley M.A."/>
            <person name="Jaffe D.B."/>
            <person name="Jagadeeshan S."/>
            <person name="Jeck W.R."/>
            <person name="Johnson J."/>
            <person name="Jones C.D."/>
            <person name="Jordan W.C."/>
            <person name="Karpen G.H."/>
            <person name="Kataoka E."/>
            <person name="Keightley P.D."/>
            <person name="Kheradpour P."/>
            <person name="Kirkness E.F."/>
            <person name="Koerich L.B."/>
            <person name="Kristiansen K."/>
            <person name="Kudrna D."/>
            <person name="Kulathinal R.J."/>
            <person name="Kumar S."/>
            <person name="Kwok R."/>
            <person name="Lander E."/>
            <person name="Langley C.H."/>
            <person name="Lapoint R."/>
            <person name="Lazzaro B.P."/>
            <person name="Lee S.J."/>
            <person name="Levesque L."/>
            <person name="Li R."/>
            <person name="Lin C.F."/>
            <person name="Lin M.F."/>
            <person name="Lindblad-Toh K."/>
            <person name="Llopart A."/>
            <person name="Long M."/>
            <person name="Low L."/>
            <person name="Lozovsky E."/>
            <person name="Lu J."/>
            <person name="Luo M."/>
            <person name="Machado C.A."/>
            <person name="Makalowski W."/>
            <person name="Marzo M."/>
            <person name="Matsuda M."/>
            <person name="Matzkin L."/>
            <person name="McAllister B."/>
            <person name="McBride C.S."/>
            <person name="McKernan B."/>
            <person name="McKernan K."/>
            <person name="Mendez-Lago M."/>
            <person name="Minx P."/>
            <person name="Mollenhauer M.U."/>
            <person name="Montooth K."/>
            <person name="Mount S.M."/>
            <person name="Mu X."/>
            <person name="Myers E."/>
            <person name="Negre B."/>
            <person name="Newfeld S."/>
            <person name="Nielsen R."/>
            <person name="Noor M.A."/>
            <person name="O'Grady P."/>
            <person name="Pachter L."/>
            <person name="Papaceit M."/>
            <person name="Parisi M.J."/>
            <person name="Parisi M."/>
            <person name="Parts L."/>
            <person name="Pedersen J.S."/>
            <person name="Pesole G."/>
            <person name="Phillippy A.M."/>
            <person name="Ponting C.P."/>
            <person name="Pop M."/>
            <person name="Porcelli D."/>
            <person name="Powell J.R."/>
            <person name="Prohaska S."/>
            <person name="Pruitt K."/>
            <person name="Puig M."/>
            <person name="Quesneville H."/>
            <person name="Ram K.R."/>
            <person name="Rand D."/>
            <person name="Rasmussen M.D."/>
            <person name="Reed L.K."/>
            <person name="Reenan R."/>
            <person name="Reily A."/>
            <person name="Remington K.A."/>
            <person name="Rieger T.T."/>
            <person name="Ritchie M.G."/>
            <person name="Robin C."/>
            <person name="Rogers Y.H."/>
            <person name="Rohde C."/>
            <person name="Rozas J."/>
            <person name="Rubenfield M.J."/>
            <person name="Ruiz A."/>
            <person name="Russo S."/>
            <person name="Salzberg S.L."/>
            <person name="Sanchez-Gracia A."/>
            <person name="Saranga D.J."/>
            <person name="Sato H."/>
            <person name="Schaeffer S.W."/>
            <person name="Schatz M.C."/>
            <person name="Schlenke T."/>
            <person name="Schwartz R."/>
            <person name="Segarra C."/>
            <person name="Singh R.S."/>
            <person name="Sirot L."/>
            <person name="Sirota M."/>
            <person name="Sisneros N.B."/>
            <person name="Smith C.D."/>
            <person name="Smith T.F."/>
            <person name="Spieth J."/>
            <person name="Stage D.E."/>
            <person name="Stark A."/>
            <person name="Stephan W."/>
            <person name="Strausberg R.L."/>
            <person name="Strempel S."/>
            <person name="Sturgill D."/>
            <person name="Sutton G."/>
            <person name="Sutton G.G."/>
            <person name="Tao W."/>
            <person name="Teichmann S."/>
            <person name="Tobari Y.N."/>
            <person name="Tomimura Y."/>
            <person name="Tsolas J.M."/>
            <person name="Valente V.L."/>
            <person name="Venter E."/>
            <person name="Venter J.C."/>
            <person name="Vicario S."/>
            <person name="Vieira F.G."/>
            <person name="Vilella A.J."/>
            <person name="Villasante A."/>
            <person name="Walenz B."/>
            <person name="Wang J."/>
            <person name="Wasserman M."/>
            <person name="Watts T."/>
            <person name="Wilson D."/>
            <person name="Wilson R.K."/>
            <person name="Wing R.A."/>
            <person name="Wolfner M.F."/>
            <person name="Wong A."/>
            <person name="Wong G.K."/>
            <person name="Wu C.I."/>
            <person name="Wu G."/>
            <person name="Yamamoto D."/>
            <person name="Yang H.P."/>
            <person name="Yang S.P."/>
            <person name="Yorke J.A."/>
            <person name="Yoshida K."/>
            <person name="Zdobnov E."/>
            <person name="Zhang P."/>
            <person name="Zhang Y."/>
            <person name="Zimin A.V."/>
            <person name="Baldwin J."/>
            <person name="Abdouelleil A."/>
            <person name="Abdulkadir J."/>
            <person name="Abebe A."/>
            <person name="Abera B."/>
            <person name="Abreu J."/>
            <person name="Acer S.C."/>
            <person name="Aftuck L."/>
            <person name="Alexander A."/>
            <person name="An P."/>
            <person name="Anderson E."/>
            <person name="Anderson S."/>
            <person name="Arachi H."/>
            <person name="Azer M."/>
            <person name="Bachantsang P."/>
            <person name="Barry A."/>
            <person name="Bayul T."/>
            <person name="Berlin A."/>
            <person name="Bessette D."/>
            <person name="Bloom T."/>
            <person name="Blye J."/>
            <person name="Boguslavskiy L."/>
            <person name="Bonnet C."/>
            <person name="Boukhgalter B."/>
            <person name="Bourzgui I."/>
            <person name="Brown A."/>
            <person name="Cahill P."/>
            <person name="Channer S."/>
            <person name="Cheshatsang Y."/>
            <person name="Chuda L."/>
            <person name="Citroen M."/>
            <person name="Collymore A."/>
            <person name="Cooke P."/>
            <person name="Costello M."/>
            <person name="D'Aco K."/>
            <person name="Daza R."/>
            <person name="De Haan G."/>
            <person name="DeGray S."/>
            <person name="DeMaso C."/>
            <person name="Dhargay N."/>
            <person name="Dooley K."/>
            <person name="Dooley E."/>
            <person name="Doricent M."/>
            <person name="Dorje P."/>
            <person name="Dorjee K."/>
            <person name="Dupes A."/>
            <person name="Elong R."/>
            <person name="Falk J."/>
            <person name="Farina A."/>
            <person name="Faro S."/>
            <person name="Ferguson D."/>
            <person name="Fisher S."/>
            <person name="Foley C.D."/>
            <person name="Franke A."/>
            <person name="Friedrich D."/>
            <person name="Gadbois L."/>
            <person name="Gearin G."/>
            <person name="Gearin C.R."/>
            <person name="Giannoukos G."/>
            <person name="Goode T."/>
            <person name="Graham J."/>
            <person name="Grandbois E."/>
            <person name="Grewal S."/>
            <person name="Gyaltsen K."/>
            <person name="Hafez N."/>
            <person name="Hagos B."/>
            <person name="Hall J."/>
            <person name="Henson C."/>
            <person name="Hollinger A."/>
            <person name="Honan T."/>
            <person name="Huard M.D."/>
            <person name="Hughes L."/>
            <person name="Hurhula B."/>
            <person name="Husby M.E."/>
            <person name="Kamat A."/>
            <person name="Kanga B."/>
            <person name="Kashin S."/>
            <person name="Khazanovich D."/>
            <person name="Kisner P."/>
            <person name="Lance K."/>
            <person name="Lara M."/>
            <person name="Lee W."/>
            <person name="Lennon N."/>
            <person name="Letendre F."/>
            <person name="LeVine R."/>
            <person name="Lipovsky A."/>
            <person name="Liu X."/>
            <person name="Liu J."/>
            <person name="Liu S."/>
            <person name="Lokyitsang T."/>
            <person name="Lokyitsang Y."/>
            <person name="Lubonja R."/>
            <person name="Lui A."/>
            <person name="MacDonald P."/>
            <person name="Magnisalis V."/>
            <person name="Maru K."/>
            <person name="Matthews C."/>
            <person name="McCusker W."/>
            <person name="McDonough S."/>
            <person name="Mehta T."/>
            <person name="Meldrim J."/>
            <person name="Meneus L."/>
            <person name="Mihai O."/>
            <person name="Mihalev A."/>
            <person name="Mihova T."/>
            <person name="Mittelman R."/>
            <person name="Mlenga V."/>
            <person name="Montmayeur A."/>
            <person name="Mulrain L."/>
            <person name="Navidi A."/>
            <person name="Naylor J."/>
            <person name="Negash T."/>
            <person name="Nguyen T."/>
            <person name="Nguyen N."/>
            <person name="Nicol R."/>
            <person name="Norbu C."/>
            <person name="Norbu N."/>
            <person name="Novod N."/>
            <person name="O'Neill B."/>
            <person name="Osman S."/>
            <person name="Markiewicz E."/>
            <person name="Oyono O.L."/>
            <person name="Patti C."/>
            <person name="Phunkhang P."/>
            <person name="Pierre F."/>
            <person name="Priest M."/>
            <person name="Raghuraman S."/>
            <person name="Rege F."/>
            <person name="Reyes R."/>
            <person name="Rise C."/>
            <person name="Rogov P."/>
            <person name="Ross K."/>
            <person name="Ryan E."/>
            <person name="Settipalli S."/>
            <person name="Shea T."/>
            <person name="Sherpa N."/>
            <person name="Shi L."/>
            <person name="Shih D."/>
            <person name="Sparrow T."/>
            <person name="Spaulding J."/>
            <person name="Stalker J."/>
            <person name="Stange-Thomann N."/>
            <person name="Stavropoulos S."/>
            <person name="Stone C."/>
            <person name="Strader C."/>
            <person name="Tesfaye S."/>
            <person name="Thomson T."/>
            <person name="Thoulutsang Y."/>
            <person name="Thoulutsang D."/>
            <person name="Topham K."/>
            <person name="Topping I."/>
            <person name="Tsamla T."/>
            <person name="Vassiliev H."/>
            <person name="Vo A."/>
            <person name="Wangchuk T."/>
            <person name="Wangdi T."/>
            <person name="Weiand M."/>
            <person name="Wilkinson J."/>
            <person name="Wilson A."/>
            <person name="Yadav S."/>
            <person name="Young G."/>
            <person name="Yu Q."/>
            <person name="Zembek L."/>
            <person name="Zhong D."/>
            <person name="Zimmer A."/>
            <person name="Zwirko Z."/>
            <person name="Jaffe D.B."/>
            <person name="Alvarez P."/>
            <person name="Brockman W."/>
            <person name="Butler J."/>
            <person name="Chin C."/>
            <person name="Gnerre S."/>
            <person name="Grabherr M."/>
            <person name="Kleber M."/>
            <person name="Mauceli E."/>
            <person name="MacCallum I."/>
        </authorList>
    </citation>
    <scope>NUCLEOTIDE SEQUENCE [LARGE SCALE GENOMIC DNA]</scope>
    <source>
        <strain evidence="3">MSH-3 / Tucson 14011-0111.49</strain>
    </source>
</reference>
<dbReference type="KEGG" id="dpe:6599587"/>
<dbReference type="PhylomeDB" id="B4H1H8"/>
<accession>B4H1H8</accession>
<dbReference type="InterPro" id="IPR010512">
    <property type="entry name" value="DUF1091"/>
</dbReference>
<dbReference type="OMA" id="VHFPGKL"/>
<dbReference type="HOGENOM" id="CLU_970680_0_0_1"/>
<sequence length="346" mass="39342">MSPNFGRLVPIDPLKTINPWAMVPLRRLALGIICISAQATCLFLQIDKLHVHSFVPDEIYVSTSVDHLEAINFNLTIKVPFAGKLLMHIFLRKLSDTPGGSDFSDLMRLKNMDLCKVLDSLRNISTDHGQGESLLPSTFFISCPLVPGFYYVANSAIDVKFVPFRVPDGRYLAMLELVQVYEEVIKLVTCRIKFSMTTPPGYVVKSDLNNSVEEPQQVEPPKEEPPKEEPRKEEPPKEEPPKEEPPKEEPPQEEPPKDDPPMEEPPKEVPPKEEPPKEKPPKEEPPKEEPPKEEPPKEEPPKEEPRKEEPPKEELPQEEPPMEEPPMEEPPMEESEDVSDSMDDNE</sequence>
<evidence type="ECO:0000256" key="1">
    <source>
        <dbReference type="SAM" id="MobiDB-lite"/>
    </source>
</evidence>
<feature type="compositionally biased region" description="Acidic residues" evidence="1">
    <location>
        <begin position="316"/>
        <end position="346"/>
    </location>
</feature>
<organism evidence="3">
    <name type="scientific">Drosophila persimilis</name>
    <name type="common">Fruit fly</name>
    <dbReference type="NCBI Taxonomy" id="7234"/>
    <lineage>
        <taxon>Eukaryota</taxon>
        <taxon>Metazoa</taxon>
        <taxon>Ecdysozoa</taxon>
        <taxon>Arthropoda</taxon>
        <taxon>Hexapoda</taxon>
        <taxon>Insecta</taxon>
        <taxon>Pterygota</taxon>
        <taxon>Neoptera</taxon>
        <taxon>Endopterygota</taxon>
        <taxon>Diptera</taxon>
        <taxon>Brachycera</taxon>
        <taxon>Muscomorpha</taxon>
        <taxon>Ephydroidea</taxon>
        <taxon>Drosophilidae</taxon>
        <taxon>Drosophila</taxon>
        <taxon>Sophophora</taxon>
    </lineage>
</organism>
<keyword evidence="3" id="KW-1185">Reference proteome</keyword>
<dbReference type="SMART" id="SM00697">
    <property type="entry name" value="DM8"/>
    <property type="match status" value="1"/>
</dbReference>
<proteinExistence type="predicted"/>
<feature type="compositionally biased region" description="Basic and acidic residues" evidence="1">
    <location>
        <begin position="220"/>
        <end position="315"/>
    </location>
</feature>
<dbReference type="AlphaFoldDB" id="B4H1H8"/>
<protein>
    <submittedName>
        <fullName evidence="2">GL22613</fullName>
    </submittedName>
</protein>
<name>B4H1H8_DROPE</name>
<feature type="region of interest" description="Disordered" evidence="1">
    <location>
        <begin position="212"/>
        <end position="346"/>
    </location>
</feature>
<dbReference type="STRING" id="7234.B4H1H8"/>
<dbReference type="OrthoDB" id="7859518at2759"/>
<dbReference type="eggNOG" id="ENOG502RTMB">
    <property type="taxonomic scope" value="Eukaryota"/>
</dbReference>
<evidence type="ECO:0000313" key="3">
    <source>
        <dbReference type="Proteomes" id="UP000008744"/>
    </source>
</evidence>
<evidence type="ECO:0000313" key="2">
    <source>
        <dbReference type="EMBL" id="EDW30155.1"/>
    </source>
</evidence>
<dbReference type="Pfam" id="PF06477">
    <property type="entry name" value="DUF1091"/>
    <property type="match status" value="1"/>
</dbReference>
<dbReference type="EMBL" id="CH479202">
    <property type="protein sequence ID" value="EDW30155.1"/>
    <property type="molecule type" value="Genomic_DNA"/>
</dbReference>